<dbReference type="RefSeq" id="WP_179503327.1">
    <property type="nucleotide sequence ID" value="NZ_JACCAA010000001.1"/>
</dbReference>
<protein>
    <recommendedName>
        <fullName evidence="3">Bacterial Ig domain-containing protein</fullName>
    </recommendedName>
</protein>
<reference evidence="4 5" key="1">
    <citation type="submission" date="2020-07" db="EMBL/GenBank/DDBJ databases">
        <title>Sequencing the genomes of 1000 actinobacteria strains.</title>
        <authorList>
            <person name="Klenk H.-P."/>
        </authorList>
    </citation>
    <scope>NUCLEOTIDE SEQUENCE [LARGE SCALE GENOMIC DNA]</scope>
    <source>
        <strain evidence="4 5">DSM 23819</strain>
    </source>
</reference>
<proteinExistence type="predicted"/>
<evidence type="ECO:0000313" key="5">
    <source>
        <dbReference type="Proteomes" id="UP000540656"/>
    </source>
</evidence>
<sequence>MTRSSRMARLGAVLTLALLLPLLVVIGSAGSSSAADSGRVRGQITDTAGRGLSRMQVIWFNSSGKYLGKRNADANGVFAVSPLAPGRYSFQFVDRRPQYDKTRRPQKDVTVSVKANRTTQVRGRLPRGAMVYGVATAGGKRAASARIVAANQYGTSFEVKANNRGEFAIGGLPPANYSLFVWDAKKQWAGKSTYVKWVKSNTSRKANVKLTRKAGGLSVDLYPMSSFRGKRLWVTATNRSTGQWYTAAASSGVVSFAGLMPGSYKLTVPGAGDRIGRTGLVGTVRSGRVTFSSMSLTKRGAWITGTVVDSVEGHGVKGATVTVRDARGTVLGSARTNSKGAYKVGGSWTSQKSLTVTVTAAHGWLDCPDPDRGAVRYGSSSRTGISVVTGRGTSVATISMRRGSVSATKLCVEPKPTPVPTPKPTEPSVPAPGPAPTAAPTPTGTPTPTPTAPASPVAVPAG</sequence>
<evidence type="ECO:0000313" key="4">
    <source>
        <dbReference type="EMBL" id="NYG60390.1"/>
    </source>
</evidence>
<dbReference type="Proteomes" id="UP000540656">
    <property type="component" value="Unassembled WGS sequence"/>
</dbReference>
<feature type="region of interest" description="Disordered" evidence="1">
    <location>
        <begin position="410"/>
        <end position="462"/>
    </location>
</feature>
<dbReference type="SUPFAM" id="SSF49478">
    <property type="entry name" value="Cna protein B-type domain"/>
    <property type="match status" value="1"/>
</dbReference>
<dbReference type="SUPFAM" id="SSF49452">
    <property type="entry name" value="Starch-binding domain-like"/>
    <property type="match status" value="1"/>
</dbReference>
<dbReference type="GO" id="GO:0030246">
    <property type="term" value="F:carbohydrate binding"/>
    <property type="evidence" value="ECO:0007669"/>
    <property type="project" value="InterPro"/>
</dbReference>
<dbReference type="Gene3D" id="2.60.40.1120">
    <property type="entry name" value="Carboxypeptidase-like, regulatory domain"/>
    <property type="match status" value="2"/>
</dbReference>
<dbReference type="InterPro" id="IPR041498">
    <property type="entry name" value="Big_6"/>
</dbReference>
<feature type="compositionally biased region" description="Pro residues" evidence="1">
    <location>
        <begin position="415"/>
        <end position="453"/>
    </location>
</feature>
<dbReference type="Pfam" id="PF13620">
    <property type="entry name" value="CarboxypepD_reg"/>
    <property type="match status" value="1"/>
</dbReference>
<dbReference type="InterPro" id="IPR013784">
    <property type="entry name" value="Carb-bd-like_fold"/>
</dbReference>
<dbReference type="Pfam" id="PF17936">
    <property type="entry name" value="Big_6"/>
    <property type="match status" value="1"/>
</dbReference>
<organism evidence="4 5">
    <name type="scientific">Nocardioides daedukensis</name>
    <dbReference type="NCBI Taxonomy" id="634462"/>
    <lineage>
        <taxon>Bacteria</taxon>
        <taxon>Bacillati</taxon>
        <taxon>Actinomycetota</taxon>
        <taxon>Actinomycetes</taxon>
        <taxon>Propionibacteriales</taxon>
        <taxon>Nocardioidaceae</taxon>
        <taxon>Nocardioides</taxon>
    </lineage>
</organism>
<accession>A0A7Y9UW36</accession>
<gene>
    <name evidence="4" type="ORF">BJ980_003313</name>
</gene>
<evidence type="ECO:0000259" key="3">
    <source>
        <dbReference type="Pfam" id="PF17936"/>
    </source>
</evidence>
<comment type="caution">
    <text evidence="4">The sequence shown here is derived from an EMBL/GenBank/DDBJ whole genome shotgun (WGS) entry which is preliminary data.</text>
</comment>
<dbReference type="AlphaFoldDB" id="A0A7Y9UW36"/>
<keyword evidence="2" id="KW-0732">Signal</keyword>
<keyword evidence="5" id="KW-1185">Reference proteome</keyword>
<evidence type="ECO:0000256" key="2">
    <source>
        <dbReference type="SAM" id="SignalP"/>
    </source>
</evidence>
<feature type="signal peptide" evidence="2">
    <location>
        <begin position="1"/>
        <end position="34"/>
    </location>
</feature>
<feature type="domain" description="Bacterial Ig" evidence="3">
    <location>
        <begin position="310"/>
        <end position="360"/>
    </location>
</feature>
<evidence type="ECO:0000256" key="1">
    <source>
        <dbReference type="SAM" id="MobiDB-lite"/>
    </source>
</evidence>
<feature type="chain" id="PRO_5031007048" description="Bacterial Ig domain-containing protein" evidence="2">
    <location>
        <begin position="35"/>
        <end position="462"/>
    </location>
</feature>
<name>A0A7Y9UW36_9ACTN</name>
<dbReference type="EMBL" id="JACCAA010000001">
    <property type="protein sequence ID" value="NYG60390.1"/>
    <property type="molecule type" value="Genomic_DNA"/>
</dbReference>